<dbReference type="RefSeq" id="WP_084951937.1">
    <property type="nucleotide sequence ID" value="NZ_MZZM01000022.1"/>
</dbReference>
<keyword evidence="3" id="KW-1185">Reference proteome</keyword>
<feature type="transmembrane region" description="Helical" evidence="1">
    <location>
        <begin position="226"/>
        <end position="245"/>
    </location>
</feature>
<accession>A0A1X0Y1E0</accession>
<keyword evidence="1" id="KW-0812">Transmembrane</keyword>
<evidence type="ECO:0000256" key="1">
    <source>
        <dbReference type="SAM" id="Phobius"/>
    </source>
</evidence>
<evidence type="ECO:0000313" key="2">
    <source>
        <dbReference type="EMBL" id="ORJ58882.1"/>
    </source>
</evidence>
<feature type="transmembrane region" description="Helical" evidence="1">
    <location>
        <begin position="192"/>
        <end position="214"/>
    </location>
</feature>
<dbReference type="EMBL" id="MZZM01000022">
    <property type="protein sequence ID" value="ORJ58882.1"/>
    <property type="molecule type" value="Genomic_DNA"/>
</dbReference>
<organism evidence="2 3">
    <name type="scientific">Mycobacterium simiae</name>
    <name type="common">Mycobacterium habana</name>
    <dbReference type="NCBI Taxonomy" id="1784"/>
    <lineage>
        <taxon>Bacteria</taxon>
        <taxon>Bacillati</taxon>
        <taxon>Actinomycetota</taxon>
        <taxon>Actinomycetes</taxon>
        <taxon>Mycobacteriales</taxon>
        <taxon>Mycobacteriaceae</taxon>
        <taxon>Mycobacterium</taxon>
        <taxon>Mycobacterium simiae complex</taxon>
    </lineage>
</organism>
<dbReference type="AlphaFoldDB" id="A0A1X0Y1E0"/>
<sequence>MKVAIGSLVVFIAAYVTAVALYASTGLGRPSQVRDGQPAPDGTSITVDLVDVQPINGVLLANMLVTPGPSLLQPYTHILAEDLSVAVTSVVTPTKRTWSKGDVPGVFPISMSITGDPAEYPFDDYRSRPLTVELTRGPTQVPERVSVTFVDRLRGWKVTVADAGRRVGEQGPSSKFQFQDYRVLVQRSPSTAALAALILAVLVLIAGMALFVAVQTARNKRKFQPPMTTWYAALLFAVVPLRNALPDSPPMGWWVDVTVVVWVIVILALSMLLYIVCWWRHLRPESDPPTKASEQ</sequence>
<keyword evidence="1" id="KW-0472">Membrane</keyword>
<feature type="transmembrane region" description="Helical" evidence="1">
    <location>
        <begin position="251"/>
        <end position="276"/>
    </location>
</feature>
<dbReference type="Proteomes" id="UP000193040">
    <property type="component" value="Unassembled WGS sequence"/>
</dbReference>
<dbReference type="PANTHER" id="PTHR37330">
    <property type="entry name" value="CONSERVED TRANSMEMBRANE PROTEIN-RELATED"/>
    <property type="match status" value="1"/>
</dbReference>
<gene>
    <name evidence="2" type="ORF">B5M45_17220</name>
</gene>
<dbReference type="Pfam" id="PF14494">
    <property type="entry name" value="DUF4436"/>
    <property type="match status" value="1"/>
</dbReference>
<protein>
    <submittedName>
        <fullName evidence="2">DUF4436 domain-containing protein</fullName>
    </submittedName>
</protein>
<name>A0A1X0Y1E0_MYCSI</name>
<dbReference type="PANTHER" id="PTHR37330:SF1">
    <property type="entry name" value="CONSERVED TRANSMEMBRANE PROTEIN-RELATED"/>
    <property type="match status" value="1"/>
</dbReference>
<comment type="caution">
    <text evidence="2">The sequence shown here is derived from an EMBL/GenBank/DDBJ whole genome shotgun (WGS) entry which is preliminary data.</text>
</comment>
<proteinExistence type="predicted"/>
<evidence type="ECO:0000313" key="3">
    <source>
        <dbReference type="Proteomes" id="UP000193040"/>
    </source>
</evidence>
<reference evidence="2 3" key="1">
    <citation type="submission" date="2017-03" db="EMBL/GenBank/DDBJ databases">
        <title>Genomic insights into Mycobacterium simiae human colonization.</title>
        <authorList>
            <person name="Steffani J.L."/>
            <person name="Brunck M.E."/>
            <person name="Cruz E."/>
            <person name="Montiel R."/>
            <person name="Barona F."/>
        </authorList>
    </citation>
    <scope>NUCLEOTIDE SEQUENCE [LARGE SCALE GENOMIC DNA]</scope>
    <source>
        <strain evidence="2 3">MsiGto</strain>
    </source>
</reference>
<dbReference type="InterPro" id="IPR027948">
    <property type="entry name" value="DUF4436"/>
</dbReference>
<keyword evidence="1" id="KW-1133">Transmembrane helix</keyword>